<organism evidence="2 3">
    <name type="scientific">Rhizoclosmatium globosum</name>
    <dbReference type="NCBI Taxonomy" id="329046"/>
    <lineage>
        <taxon>Eukaryota</taxon>
        <taxon>Fungi</taxon>
        <taxon>Fungi incertae sedis</taxon>
        <taxon>Chytridiomycota</taxon>
        <taxon>Chytridiomycota incertae sedis</taxon>
        <taxon>Chytridiomycetes</taxon>
        <taxon>Chytridiales</taxon>
        <taxon>Chytriomycetaceae</taxon>
        <taxon>Rhizoclosmatium</taxon>
    </lineage>
</organism>
<evidence type="ECO:0000313" key="2">
    <source>
        <dbReference type="EMBL" id="ORY41299.1"/>
    </source>
</evidence>
<sequence>MAKAKKGGGKGKKKGGKKKGKKKLKVKIISYWDRKACPIFTGPWTFQGKTGDEAQQAFEVQAAAIREKLKFEKENTYVCLRVRQIEIDAHDFYITLPKDCPLQRLQIEICKRQHLGSVLPMTSPYINHRKLLNRISCLEARWPCYLIPKRKNQLKDRNLNLFHLLLKTIWVEWEGWMM</sequence>
<name>A0A1Y2C2Q1_9FUNG</name>
<keyword evidence="3" id="KW-1185">Reference proteome</keyword>
<evidence type="ECO:0000256" key="1">
    <source>
        <dbReference type="SAM" id="MobiDB-lite"/>
    </source>
</evidence>
<comment type="caution">
    <text evidence="2">The sequence shown here is derived from an EMBL/GenBank/DDBJ whole genome shotgun (WGS) entry which is preliminary data.</text>
</comment>
<evidence type="ECO:0000313" key="3">
    <source>
        <dbReference type="Proteomes" id="UP000193642"/>
    </source>
</evidence>
<proteinExistence type="predicted"/>
<dbReference type="EMBL" id="MCGO01000032">
    <property type="protein sequence ID" value="ORY41299.1"/>
    <property type="molecule type" value="Genomic_DNA"/>
</dbReference>
<gene>
    <name evidence="2" type="ORF">BCR33DRAFT_767604</name>
</gene>
<protein>
    <submittedName>
        <fullName evidence="2">Uncharacterized protein</fullName>
    </submittedName>
</protein>
<dbReference type="Proteomes" id="UP000193642">
    <property type="component" value="Unassembled WGS sequence"/>
</dbReference>
<accession>A0A1Y2C2Q1</accession>
<reference evidence="2 3" key="1">
    <citation type="submission" date="2016-07" db="EMBL/GenBank/DDBJ databases">
        <title>Pervasive Adenine N6-methylation of Active Genes in Fungi.</title>
        <authorList>
            <consortium name="DOE Joint Genome Institute"/>
            <person name="Mondo S.J."/>
            <person name="Dannebaum R.O."/>
            <person name="Kuo R.C."/>
            <person name="Labutti K."/>
            <person name="Haridas S."/>
            <person name="Kuo A."/>
            <person name="Salamov A."/>
            <person name="Ahrendt S.R."/>
            <person name="Lipzen A."/>
            <person name="Sullivan W."/>
            <person name="Andreopoulos W.B."/>
            <person name="Clum A."/>
            <person name="Lindquist E."/>
            <person name="Daum C."/>
            <person name="Ramamoorthy G.K."/>
            <person name="Gryganskyi A."/>
            <person name="Culley D."/>
            <person name="Magnuson J.K."/>
            <person name="James T.Y."/>
            <person name="O'Malley M.A."/>
            <person name="Stajich J.E."/>
            <person name="Spatafora J.W."/>
            <person name="Visel A."/>
            <person name="Grigoriev I.V."/>
        </authorList>
    </citation>
    <scope>NUCLEOTIDE SEQUENCE [LARGE SCALE GENOMIC DNA]</scope>
    <source>
        <strain evidence="2 3">JEL800</strain>
    </source>
</reference>
<dbReference type="AlphaFoldDB" id="A0A1Y2C2Q1"/>
<dbReference type="OrthoDB" id="2136992at2759"/>
<feature type="region of interest" description="Disordered" evidence="1">
    <location>
        <begin position="1"/>
        <end position="22"/>
    </location>
</feature>